<dbReference type="EMBL" id="CM023480">
    <property type="protein sequence ID" value="KAH7970183.1"/>
    <property type="molecule type" value="Genomic_DNA"/>
</dbReference>
<keyword evidence="2" id="KW-1185">Reference proteome</keyword>
<sequence length="218" mass="23329">MNVETVALGALTTRAVAVEDAAREWVGRVAGIVTLASFVGSLSMSWRVWRARNSMGVAFSPLAAAIICLHAWLLYGRAAGDPNVVWVNACGLILMLVNALVHRLYSRDNGPGLALLTTLAALQLVSPVLTVVWLGNVAFVCTLACNAAPIARIRTVPLPEIAAWTLCACGLWTAYGVLARDMPLFASNLIGAVFAAVELTVAMWRRCRRDVDLLALMV</sequence>
<reference evidence="1" key="1">
    <citation type="submission" date="2020-05" db="EMBL/GenBank/DDBJ databases">
        <title>Large-scale comparative analyses of tick genomes elucidate their genetic diversity and vector capacities.</title>
        <authorList>
            <person name="Jia N."/>
            <person name="Wang J."/>
            <person name="Shi W."/>
            <person name="Du L."/>
            <person name="Sun Y."/>
            <person name="Zhan W."/>
            <person name="Jiang J."/>
            <person name="Wang Q."/>
            <person name="Zhang B."/>
            <person name="Ji P."/>
            <person name="Sakyi L.B."/>
            <person name="Cui X."/>
            <person name="Yuan T."/>
            <person name="Jiang B."/>
            <person name="Yang W."/>
            <person name="Lam T.T.-Y."/>
            <person name="Chang Q."/>
            <person name="Ding S."/>
            <person name="Wang X."/>
            <person name="Zhu J."/>
            <person name="Ruan X."/>
            <person name="Zhao L."/>
            <person name="Wei J."/>
            <person name="Que T."/>
            <person name="Du C."/>
            <person name="Cheng J."/>
            <person name="Dai P."/>
            <person name="Han X."/>
            <person name="Huang E."/>
            <person name="Gao Y."/>
            <person name="Liu J."/>
            <person name="Shao H."/>
            <person name="Ye R."/>
            <person name="Li L."/>
            <person name="Wei W."/>
            <person name="Wang X."/>
            <person name="Wang C."/>
            <person name="Yang T."/>
            <person name="Huo Q."/>
            <person name="Li W."/>
            <person name="Guo W."/>
            <person name="Chen H."/>
            <person name="Zhou L."/>
            <person name="Ni X."/>
            <person name="Tian J."/>
            <person name="Zhou Y."/>
            <person name="Sheng Y."/>
            <person name="Liu T."/>
            <person name="Pan Y."/>
            <person name="Xia L."/>
            <person name="Li J."/>
            <person name="Zhao F."/>
            <person name="Cao W."/>
        </authorList>
    </citation>
    <scope>NUCLEOTIDE SEQUENCE</scope>
    <source>
        <strain evidence="1">Dsil-2018</strain>
    </source>
</reference>
<dbReference type="Proteomes" id="UP000821865">
    <property type="component" value="Chromosome 11"/>
</dbReference>
<proteinExistence type="predicted"/>
<protein>
    <submittedName>
        <fullName evidence="1">Uncharacterized protein</fullName>
    </submittedName>
</protein>
<comment type="caution">
    <text evidence="1">The sequence shown here is derived from an EMBL/GenBank/DDBJ whole genome shotgun (WGS) entry which is preliminary data.</text>
</comment>
<name>A0ACB8DHM9_DERSI</name>
<organism evidence="1 2">
    <name type="scientific">Dermacentor silvarum</name>
    <name type="common">Tick</name>
    <dbReference type="NCBI Taxonomy" id="543639"/>
    <lineage>
        <taxon>Eukaryota</taxon>
        <taxon>Metazoa</taxon>
        <taxon>Ecdysozoa</taxon>
        <taxon>Arthropoda</taxon>
        <taxon>Chelicerata</taxon>
        <taxon>Arachnida</taxon>
        <taxon>Acari</taxon>
        <taxon>Parasitiformes</taxon>
        <taxon>Ixodida</taxon>
        <taxon>Ixodoidea</taxon>
        <taxon>Ixodidae</taxon>
        <taxon>Rhipicephalinae</taxon>
        <taxon>Dermacentor</taxon>
    </lineage>
</organism>
<gene>
    <name evidence="1" type="ORF">HPB49_000764</name>
</gene>
<evidence type="ECO:0000313" key="2">
    <source>
        <dbReference type="Proteomes" id="UP000821865"/>
    </source>
</evidence>
<evidence type="ECO:0000313" key="1">
    <source>
        <dbReference type="EMBL" id="KAH7970183.1"/>
    </source>
</evidence>
<accession>A0ACB8DHM9</accession>